<proteinExistence type="predicted"/>
<accession>X0Y212</accession>
<evidence type="ECO:0000313" key="1">
    <source>
        <dbReference type="EMBL" id="GAG42788.1"/>
    </source>
</evidence>
<organism evidence="1">
    <name type="scientific">marine sediment metagenome</name>
    <dbReference type="NCBI Taxonomy" id="412755"/>
    <lineage>
        <taxon>unclassified sequences</taxon>
        <taxon>metagenomes</taxon>
        <taxon>ecological metagenomes</taxon>
    </lineage>
</organism>
<comment type="caution">
    <text evidence="1">The sequence shown here is derived from an EMBL/GenBank/DDBJ whole genome shotgun (WGS) entry which is preliminary data.</text>
</comment>
<feature type="non-terminal residue" evidence="1">
    <location>
        <position position="78"/>
    </location>
</feature>
<reference evidence="1" key="1">
    <citation type="journal article" date="2014" name="Front. Microbiol.">
        <title>High frequency of phylogenetically diverse reductive dehalogenase-homologous genes in deep subseafloor sedimentary metagenomes.</title>
        <authorList>
            <person name="Kawai M."/>
            <person name="Futagami T."/>
            <person name="Toyoda A."/>
            <person name="Takaki Y."/>
            <person name="Nishi S."/>
            <person name="Hori S."/>
            <person name="Arai W."/>
            <person name="Tsubouchi T."/>
            <person name="Morono Y."/>
            <person name="Uchiyama I."/>
            <person name="Ito T."/>
            <person name="Fujiyama A."/>
            <person name="Inagaki F."/>
            <person name="Takami H."/>
        </authorList>
    </citation>
    <scope>NUCLEOTIDE SEQUENCE</scope>
    <source>
        <strain evidence="1">Expedition CK06-06</strain>
    </source>
</reference>
<dbReference type="AlphaFoldDB" id="X0Y212"/>
<sequence length="78" mass="9128">MAKKKFEIIIRGRTVIELDEKVIDAVDDEWRAQMYNLHTPEEIAGHIAYNLVLHKIRLTMVDGWANQDDSYAEVLEEE</sequence>
<protein>
    <submittedName>
        <fullName evidence="1">Uncharacterized protein</fullName>
    </submittedName>
</protein>
<gene>
    <name evidence="1" type="ORF">S01H1_84542</name>
</gene>
<name>X0Y212_9ZZZZ</name>
<dbReference type="EMBL" id="BARS01057748">
    <property type="protein sequence ID" value="GAG42788.1"/>
    <property type="molecule type" value="Genomic_DNA"/>
</dbReference>